<keyword evidence="1" id="KW-0472">Membrane</keyword>
<accession>A0A0A2FI40</accession>
<name>A0A0A2FI40_9PORP</name>
<dbReference type="Proteomes" id="UP000030130">
    <property type="component" value="Unassembled WGS sequence"/>
</dbReference>
<keyword evidence="1" id="KW-0812">Transmembrane</keyword>
<evidence type="ECO:0000313" key="2">
    <source>
        <dbReference type="EMBL" id="KGN87979.1"/>
    </source>
</evidence>
<feature type="transmembrane region" description="Helical" evidence="1">
    <location>
        <begin position="40"/>
        <end position="57"/>
    </location>
</feature>
<dbReference type="AlphaFoldDB" id="A0A0A2FI40"/>
<dbReference type="EMBL" id="JRAI01000005">
    <property type="protein sequence ID" value="KGN87979.1"/>
    <property type="molecule type" value="Genomic_DNA"/>
</dbReference>
<evidence type="ECO:0000313" key="3">
    <source>
        <dbReference type="Proteomes" id="UP000030130"/>
    </source>
</evidence>
<organism evidence="2 3">
    <name type="scientific">Porphyromonas gulae</name>
    <dbReference type="NCBI Taxonomy" id="111105"/>
    <lineage>
        <taxon>Bacteria</taxon>
        <taxon>Pseudomonadati</taxon>
        <taxon>Bacteroidota</taxon>
        <taxon>Bacteroidia</taxon>
        <taxon>Bacteroidales</taxon>
        <taxon>Porphyromonadaceae</taxon>
        <taxon>Porphyromonas</taxon>
    </lineage>
</organism>
<keyword evidence="1" id="KW-1133">Transmembrane helix</keyword>
<proteinExistence type="predicted"/>
<reference evidence="2 3" key="1">
    <citation type="submission" date="2014-08" db="EMBL/GenBank/DDBJ databases">
        <title>Porphyromonas gulae strain:COT-052_OH1451 Genome sequencing.</title>
        <authorList>
            <person name="Wallis C."/>
            <person name="Deusch O."/>
            <person name="O'Flynn C."/>
            <person name="Davis I."/>
            <person name="Jospin G."/>
            <person name="Darling A.E."/>
            <person name="Coil D.A."/>
            <person name="Alexiev A."/>
            <person name="Horsfall A."/>
            <person name="Kirkwood N."/>
            <person name="Harris S."/>
            <person name="Eisen J.A."/>
        </authorList>
    </citation>
    <scope>NUCLEOTIDE SEQUENCE [LARGE SCALE GENOMIC DNA]</scope>
    <source>
        <strain evidence="3">COT-052 OH1451</strain>
    </source>
</reference>
<sequence>MLILTGVYFLFPPTIMLAFMLTSMMIDLFDLFFAGFMKKLTLAIVVIIVVLITWMYSDINGHIRLFESLRIGRFRLYNKESTAVHRTF</sequence>
<evidence type="ECO:0000256" key="1">
    <source>
        <dbReference type="SAM" id="Phobius"/>
    </source>
</evidence>
<feature type="transmembrane region" description="Helical" evidence="1">
    <location>
        <begin position="6"/>
        <end position="28"/>
    </location>
</feature>
<comment type="caution">
    <text evidence="2">The sequence shown here is derived from an EMBL/GenBank/DDBJ whole genome shotgun (WGS) entry which is preliminary data.</text>
</comment>
<gene>
    <name evidence="2" type="ORF">HR08_00880</name>
</gene>
<protein>
    <submittedName>
        <fullName evidence="2">Uncharacterized protein</fullName>
    </submittedName>
</protein>